<comment type="similarity">
    <text evidence="1">Belongs to the LysR transcriptional regulatory family.</text>
</comment>
<dbReference type="Gene3D" id="3.40.190.290">
    <property type="match status" value="1"/>
</dbReference>
<gene>
    <name evidence="6" type="ORF">CHH28_05070</name>
</gene>
<dbReference type="AlphaFoldDB" id="A0A222FH59"/>
<sequence length="291" mass="32450">MLDYPALQALVAVIEARGFDRAAQRLSISQSAVSQRIRQLEFKLGQPVLLRTSPPRPTELGQRLANHLQQVQQLEQALSTDDDADKRLRVRLAVNADSIDTWLPQALSAASVSRRMDFDFVVEDQDVGLKRMKNGEVMACICASEQPVNGGLAQYLGSIRYRALASPEFKQQYRAQLAGAELDQIPCLIYSADDRLQHRFLQAQGVGDPKYNHLCPSSYGFVNLALAGLGYGMMPELQVQPQLRSGALVDLVAGYEMDVPMYWHYWQTESPALAELRQAVVQVAQQHLRLG</sequence>
<dbReference type="SUPFAM" id="SSF53850">
    <property type="entry name" value="Periplasmic binding protein-like II"/>
    <property type="match status" value="1"/>
</dbReference>
<dbReference type="Proteomes" id="UP000202440">
    <property type="component" value="Chromosome"/>
</dbReference>
<protein>
    <submittedName>
        <fullName evidence="6">ArgP/LysG family DNA-binding transcriptional regulator</fullName>
    </submittedName>
</protein>
<dbReference type="InterPro" id="IPR050176">
    <property type="entry name" value="LTTR"/>
</dbReference>
<dbReference type="RefSeq" id="WP_094059289.1">
    <property type="nucleotide sequence ID" value="NZ_CP022530.1"/>
</dbReference>
<dbReference type="EMBL" id="CP022530">
    <property type="protein sequence ID" value="ASP38090.1"/>
    <property type="molecule type" value="Genomic_DNA"/>
</dbReference>
<dbReference type="InterPro" id="IPR005119">
    <property type="entry name" value="LysR_subst-bd"/>
</dbReference>
<keyword evidence="2" id="KW-0805">Transcription regulation</keyword>
<evidence type="ECO:0000256" key="1">
    <source>
        <dbReference type="ARBA" id="ARBA00009437"/>
    </source>
</evidence>
<dbReference type="Pfam" id="PF00126">
    <property type="entry name" value="HTH_1"/>
    <property type="match status" value="1"/>
</dbReference>
<evidence type="ECO:0000256" key="2">
    <source>
        <dbReference type="ARBA" id="ARBA00023015"/>
    </source>
</evidence>
<reference evidence="6 7" key="1">
    <citation type="submission" date="2017-07" db="EMBL/GenBank/DDBJ databases">
        <title>Annotated genome sequence of Bacterioplanes sanyensis isolated from Red Sea.</title>
        <authorList>
            <person name="Rehman Z.U."/>
        </authorList>
    </citation>
    <scope>NUCLEOTIDE SEQUENCE [LARGE SCALE GENOMIC DNA]</scope>
    <source>
        <strain evidence="6 7">NV9</strain>
    </source>
</reference>
<dbReference type="InterPro" id="IPR036388">
    <property type="entry name" value="WH-like_DNA-bd_sf"/>
</dbReference>
<dbReference type="OrthoDB" id="3252676at2"/>
<keyword evidence="4" id="KW-0804">Transcription</keyword>
<dbReference type="PRINTS" id="PR00039">
    <property type="entry name" value="HTHLYSR"/>
</dbReference>
<evidence type="ECO:0000256" key="4">
    <source>
        <dbReference type="ARBA" id="ARBA00023163"/>
    </source>
</evidence>
<feature type="domain" description="HTH lysR-type" evidence="5">
    <location>
        <begin position="2"/>
        <end position="58"/>
    </location>
</feature>
<dbReference type="PROSITE" id="PS50931">
    <property type="entry name" value="HTH_LYSR"/>
    <property type="match status" value="1"/>
</dbReference>
<dbReference type="NCBIfam" id="NF009888">
    <property type="entry name" value="PRK13348.1"/>
    <property type="match status" value="1"/>
</dbReference>
<name>A0A222FH59_9GAMM</name>
<accession>A0A222FH59</accession>
<dbReference type="NCBIfam" id="TIGR03298">
    <property type="entry name" value="argP"/>
    <property type="match status" value="1"/>
</dbReference>
<dbReference type="GO" id="GO:0003677">
    <property type="term" value="F:DNA binding"/>
    <property type="evidence" value="ECO:0007669"/>
    <property type="project" value="UniProtKB-KW"/>
</dbReference>
<evidence type="ECO:0000313" key="6">
    <source>
        <dbReference type="EMBL" id="ASP38090.1"/>
    </source>
</evidence>
<dbReference type="Pfam" id="PF03466">
    <property type="entry name" value="LysR_substrate"/>
    <property type="match status" value="1"/>
</dbReference>
<evidence type="ECO:0000256" key="3">
    <source>
        <dbReference type="ARBA" id="ARBA00023125"/>
    </source>
</evidence>
<evidence type="ECO:0000313" key="7">
    <source>
        <dbReference type="Proteomes" id="UP000202440"/>
    </source>
</evidence>
<organism evidence="6 7">
    <name type="scientific">Bacterioplanes sanyensis</name>
    <dbReference type="NCBI Taxonomy" id="1249553"/>
    <lineage>
        <taxon>Bacteria</taxon>
        <taxon>Pseudomonadati</taxon>
        <taxon>Pseudomonadota</taxon>
        <taxon>Gammaproteobacteria</taxon>
        <taxon>Oceanospirillales</taxon>
        <taxon>Oceanospirillaceae</taxon>
        <taxon>Bacterioplanes</taxon>
    </lineage>
</organism>
<proteinExistence type="inferred from homology"/>
<dbReference type="InterPro" id="IPR000847">
    <property type="entry name" value="LysR_HTH_N"/>
</dbReference>
<dbReference type="NCBIfam" id="NF002964">
    <property type="entry name" value="PRK03635.1"/>
    <property type="match status" value="1"/>
</dbReference>
<keyword evidence="3 6" id="KW-0238">DNA-binding</keyword>
<dbReference type="PANTHER" id="PTHR30579">
    <property type="entry name" value="TRANSCRIPTIONAL REGULATOR"/>
    <property type="match status" value="1"/>
</dbReference>
<dbReference type="InterPro" id="IPR036390">
    <property type="entry name" value="WH_DNA-bd_sf"/>
</dbReference>
<dbReference type="SUPFAM" id="SSF46785">
    <property type="entry name" value="Winged helix' DNA-binding domain"/>
    <property type="match status" value="1"/>
</dbReference>
<dbReference type="KEGG" id="bsan:CHH28_05070"/>
<dbReference type="GO" id="GO:0003700">
    <property type="term" value="F:DNA-binding transcription factor activity"/>
    <property type="evidence" value="ECO:0007669"/>
    <property type="project" value="InterPro"/>
</dbReference>
<keyword evidence="7" id="KW-1185">Reference proteome</keyword>
<dbReference type="Gene3D" id="1.10.10.10">
    <property type="entry name" value="Winged helix-like DNA-binding domain superfamily/Winged helix DNA-binding domain"/>
    <property type="match status" value="1"/>
</dbReference>
<evidence type="ECO:0000259" key="5">
    <source>
        <dbReference type="PROSITE" id="PS50931"/>
    </source>
</evidence>
<dbReference type="PANTHER" id="PTHR30579:SF2">
    <property type="entry name" value="HTH-TYPE TRANSCRIPTIONAL REGULATOR ARGP"/>
    <property type="match status" value="1"/>
</dbReference>
<dbReference type="InterPro" id="IPR017685">
    <property type="entry name" value="ArgP"/>
</dbReference>